<keyword evidence="4" id="KW-0963">Cytoplasm</keyword>
<dbReference type="SMART" id="SM00316">
    <property type="entry name" value="S1"/>
    <property type="match status" value="2"/>
</dbReference>
<dbReference type="EC" id="3.1.13.1" evidence="3"/>
<gene>
    <name evidence="10" type="ORF">DES49_0132</name>
</gene>
<dbReference type="InterPro" id="IPR004476">
    <property type="entry name" value="RNase_II/RNase_R"/>
</dbReference>
<dbReference type="PANTHER" id="PTHR23355:SF37">
    <property type="entry name" value="EXORIBONUCLEASE 2"/>
    <property type="match status" value="1"/>
</dbReference>
<name>A0A4R7K282_9GAMM</name>
<dbReference type="GO" id="GO:0003723">
    <property type="term" value="F:RNA binding"/>
    <property type="evidence" value="ECO:0007669"/>
    <property type="project" value="UniProtKB-KW"/>
</dbReference>
<keyword evidence="8" id="KW-0694">RNA-binding</keyword>
<sequence length="650" mass="73038">MLNPDALNQLRQLRSDIEAEKELFSGTVKRVTGRFGFVALDDGRDIYLPKDEAQKVLLGDRVQIQVHEESAGKPTGELESVDDKALDTFIGQYIIRGKGHFVAPDINGLSRWFFVPPKLRANAKDGDYVHARVSRHPFSNGNAQAEVLSIIGNETDPGIERGYAMAKYQLRDEWPEAVTEEIQALSEASIESAVDAREDLSDIPFVTIDAPSTQDMDDALMAEPDGDGWRLRIAIADPTGLLPEDGATEKEARHRASSAYFPGQPRAMLPPAISQELGSLMAGRRRLALVCDVHVAADGTLGDYQLRPAIIQSHGKLAYESVAAFFEGRVDDELSALDDPTLQSLNHLKTVGEALRQWRETHALVNEDRPDYRLRLDENRKIRSIEKRYQTSAHRLVEECMITANRCAADFLSRRNDDGLFITHAGVRSEKTDNIRQLLETHCPELLDIDPTTPEGFAGLVRKASALETDLPVKSIVMRQLERAEMATEAAPHHGMGLELYTTMTSPLRKYSDYFVHRLIRYHLGLTEKPDWDASVLTALQESQWQLRQAVNEMEHSLKCQFAPNLGNEPLDGEIVQVNAGGFQVRLNETGLVGFVAARDLPEKYSFDPVTHTLTSKTQQFRLEQPVRVRFRDVDQERRQIRFELLDPET</sequence>
<evidence type="ECO:0000256" key="5">
    <source>
        <dbReference type="ARBA" id="ARBA00022722"/>
    </source>
</evidence>
<comment type="subcellular location">
    <subcellularLocation>
        <location evidence="2">Cytoplasm</location>
    </subcellularLocation>
</comment>
<evidence type="ECO:0000313" key="10">
    <source>
        <dbReference type="EMBL" id="TDT44033.1"/>
    </source>
</evidence>
<dbReference type="InterPro" id="IPR003029">
    <property type="entry name" value="S1_domain"/>
</dbReference>
<reference evidence="10 11" key="1">
    <citation type="submission" date="2019-03" db="EMBL/GenBank/DDBJ databases">
        <title>Genomic Encyclopedia of Type Strains, Phase IV (KMG-IV): sequencing the most valuable type-strain genomes for metagenomic binning, comparative biology and taxonomic classification.</title>
        <authorList>
            <person name="Goeker M."/>
        </authorList>
    </citation>
    <scope>NUCLEOTIDE SEQUENCE [LARGE SCALE GENOMIC DNA]</scope>
    <source>
        <strain evidence="10 11">DSM 15505</strain>
    </source>
</reference>
<dbReference type="Pfam" id="PF08206">
    <property type="entry name" value="OB_RNB"/>
    <property type="match status" value="1"/>
</dbReference>
<dbReference type="SUPFAM" id="SSF50249">
    <property type="entry name" value="Nucleic acid-binding proteins"/>
    <property type="match status" value="3"/>
</dbReference>
<dbReference type="EMBL" id="SOAX01000001">
    <property type="protein sequence ID" value="TDT44033.1"/>
    <property type="molecule type" value="Genomic_DNA"/>
</dbReference>
<organism evidence="10 11">
    <name type="scientific">Halospina denitrificans</name>
    <dbReference type="NCBI Taxonomy" id="332522"/>
    <lineage>
        <taxon>Bacteria</taxon>
        <taxon>Pseudomonadati</taxon>
        <taxon>Pseudomonadota</taxon>
        <taxon>Gammaproteobacteria</taxon>
        <taxon>Halospina</taxon>
    </lineage>
</organism>
<keyword evidence="11" id="KW-1185">Reference proteome</keyword>
<dbReference type="Pfam" id="PF00773">
    <property type="entry name" value="RNB"/>
    <property type="match status" value="1"/>
</dbReference>
<accession>A0A4R7K282</accession>
<dbReference type="InterPro" id="IPR013223">
    <property type="entry name" value="RNase_B_OB_dom"/>
</dbReference>
<keyword evidence="7" id="KW-0269">Exonuclease</keyword>
<proteinExistence type="predicted"/>
<dbReference type="PANTHER" id="PTHR23355">
    <property type="entry name" value="RIBONUCLEASE"/>
    <property type="match status" value="1"/>
</dbReference>
<comment type="caution">
    <text evidence="10">The sequence shown here is derived from an EMBL/GenBank/DDBJ whole genome shotgun (WGS) entry which is preliminary data.</text>
</comment>
<dbReference type="GO" id="GO:0005829">
    <property type="term" value="C:cytosol"/>
    <property type="evidence" value="ECO:0007669"/>
    <property type="project" value="TreeGrafter"/>
</dbReference>
<dbReference type="AlphaFoldDB" id="A0A4R7K282"/>
<dbReference type="InterPro" id="IPR040476">
    <property type="entry name" value="CSD2"/>
</dbReference>
<dbReference type="GO" id="GO:0006402">
    <property type="term" value="P:mRNA catabolic process"/>
    <property type="evidence" value="ECO:0007669"/>
    <property type="project" value="TreeGrafter"/>
</dbReference>
<dbReference type="InterPro" id="IPR050180">
    <property type="entry name" value="RNR_Ribonuclease"/>
</dbReference>
<evidence type="ECO:0000256" key="7">
    <source>
        <dbReference type="ARBA" id="ARBA00022839"/>
    </source>
</evidence>
<comment type="catalytic activity">
    <reaction evidence="1">
        <text>Exonucleolytic cleavage in the 3'- to 5'-direction to yield nucleoside 5'-phosphates.</text>
        <dbReference type="EC" id="3.1.13.1"/>
    </reaction>
</comment>
<evidence type="ECO:0000259" key="9">
    <source>
        <dbReference type="PROSITE" id="PS50126"/>
    </source>
</evidence>
<keyword evidence="5" id="KW-0540">Nuclease</keyword>
<evidence type="ECO:0000313" key="11">
    <source>
        <dbReference type="Proteomes" id="UP000295830"/>
    </source>
</evidence>
<evidence type="ECO:0000256" key="1">
    <source>
        <dbReference type="ARBA" id="ARBA00001849"/>
    </source>
</evidence>
<evidence type="ECO:0000256" key="8">
    <source>
        <dbReference type="ARBA" id="ARBA00022884"/>
    </source>
</evidence>
<evidence type="ECO:0000256" key="3">
    <source>
        <dbReference type="ARBA" id="ARBA00012163"/>
    </source>
</evidence>
<dbReference type="SMART" id="SM00955">
    <property type="entry name" value="RNB"/>
    <property type="match status" value="1"/>
</dbReference>
<dbReference type="InterPro" id="IPR012340">
    <property type="entry name" value="NA-bd_OB-fold"/>
</dbReference>
<dbReference type="PROSITE" id="PS50126">
    <property type="entry name" value="S1"/>
    <property type="match status" value="1"/>
</dbReference>
<dbReference type="RefSeq" id="WP_133734462.1">
    <property type="nucleotide sequence ID" value="NZ_SOAX01000001.1"/>
</dbReference>
<evidence type="ECO:0000256" key="6">
    <source>
        <dbReference type="ARBA" id="ARBA00022801"/>
    </source>
</evidence>
<dbReference type="NCBIfam" id="TIGR00358">
    <property type="entry name" value="3_prime_RNase"/>
    <property type="match status" value="1"/>
</dbReference>
<dbReference type="Proteomes" id="UP000295830">
    <property type="component" value="Unassembled WGS sequence"/>
</dbReference>
<evidence type="ECO:0000256" key="2">
    <source>
        <dbReference type="ARBA" id="ARBA00004496"/>
    </source>
</evidence>
<dbReference type="InterPro" id="IPR001900">
    <property type="entry name" value="RNase_II/R"/>
</dbReference>
<dbReference type="Gene3D" id="2.40.50.140">
    <property type="entry name" value="Nucleic acid-binding proteins"/>
    <property type="match status" value="2"/>
</dbReference>
<protein>
    <recommendedName>
        <fullName evidence="3">exoribonuclease II</fullName>
        <ecNumber evidence="3">3.1.13.1</ecNumber>
    </recommendedName>
</protein>
<feature type="domain" description="S1 motif" evidence="9">
    <location>
        <begin position="568"/>
        <end position="646"/>
    </location>
</feature>
<dbReference type="OrthoDB" id="9764149at2"/>
<evidence type="ECO:0000256" key="4">
    <source>
        <dbReference type="ARBA" id="ARBA00022490"/>
    </source>
</evidence>
<dbReference type="GO" id="GO:0008859">
    <property type="term" value="F:exoribonuclease II activity"/>
    <property type="evidence" value="ECO:0007669"/>
    <property type="project" value="UniProtKB-EC"/>
</dbReference>
<dbReference type="Pfam" id="PF00575">
    <property type="entry name" value="S1"/>
    <property type="match status" value="1"/>
</dbReference>
<keyword evidence="6" id="KW-0378">Hydrolase</keyword>
<dbReference type="Pfam" id="PF17876">
    <property type="entry name" value="CSD2"/>
    <property type="match status" value="1"/>
</dbReference>